<feature type="transmembrane region" description="Helical" evidence="1">
    <location>
        <begin position="20"/>
        <end position="35"/>
    </location>
</feature>
<evidence type="ECO:0000313" key="3">
    <source>
        <dbReference type="Proteomes" id="UP000229757"/>
    </source>
</evidence>
<dbReference type="Proteomes" id="UP000229757">
    <property type="component" value="Chromosome"/>
</dbReference>
<name>A0A2K8KLA5_9GAMM</name>
<protein>
    <submittedName>
        <fullName evidence="2">DNA gyrase-like protein</fullName>
    </submittedName>
</protein>
<dbReference type="KEGG" id="rfo:REIFOR_00538"/>
<dbReference type="EMBL" id="CP011797">
    <property type="protein sequence ID" value="ATX75708.1"/>
    <property type="molecule type" value="Genomic_DNA"/>
</dbReference>
<evidence type="ECO:0000313" key="2">
    <source>
        <dbReference type="EMBL" id="ATX75708.1"/>
    </source>
</evidence>
<gene>
    <name evidence="2" type="ORF">REIFOR_00538</name>
</gene>
<keyword evidence="1" id="KW-0812">Transmembrane</keyword>
<feature type="transmembrane region" description="Helical" evidence="1">
    <location>
        <begin position="41"/>
        <end position="59"/>
    </location>
</feature>
<reference evidence="2 3" key="1">
    <citation type="journal article" date="2017" name="Environ. Microbiol.">
        <title>Genomic and physiological analyses of 'Reinekea forsetii' reveal a versatile opportunistic lifestyle during spring algae blooms.</title>
        <authorList>
            <person name="Avci B."/>
            <person name="Hahnke R.L."/>
            <person name="Chafee M."/>
            <person name="Fischer T."/>
            <person name="Gruber-Vodicka H."/>
            <person name="Tegetmeyer H.E."/>
            <person name="Harder J."/>
            <person name="Fuchs B.M."/>
            <person name="Amann R.I."/>
            <person name="Teeling H."/>
        </authorList>
    </citation>
    <scope>NUCLEOTIDE SEQUENCE [LARGE SCALE GENOMIC DNA]</scope>
    <source>
        <strain evidence="2 3">Hel1_31_D35</strain>
    </source>
</reference>
<accession>A0A2K8KLA5</accession>
<keyword evidence="3" id="KW-1185">Reference proteome</keyword>
<organism evidence="2 3">
    <name type="scientific">Reinekea forsetii</name>
    <dbReference type="NCBI Taxonomy" id="1336806"/>
    <lineage>
        <taxon>Bacteria</taxon>
        <taxon>Pseudomonadati</taxon>
        <taxon>Pseudomonadota</taxon>
        <taxon>Gammaproteobacteria</taxon>
        <taxon>Oceanospirillales</taxon>
        <taxon>Saccharospirillaceae</taxon>
        <taxon>Reinekea</taxon>
    </lineage>
</organism>
<dbReference type="OrthoDB" id="9926863at2"/>
<dbReference type="RefSeq" id="WP_100256092.1">
    <property type="nucleotide sequence ID" value="NZ_CP011797.1"/>
</dbReference>
<dbReference type="AlphaFoldDB" id="A0A2K8KLA5"/>
<keyword evidence="1" id="KW-0472">Membrane</keyword>
<evidence type="ECO:0000256" key="1">
    <source>
        <dbReference type="SAM" id="Phobius"/>
    </source>
</evidence>
<proteinExistence type="predicted"/>
<sequence>MRPNIMSARPAKPKNYHRDQCIIVISACVPVPIIIGLELNYLNPIVSIFILAVATEYWFKDYNQQLAMYEKALIDARVKEAQVASRVNENIERYQRKQRERKMQAKSWQFWI</sequence>
<keyword evidence="1" id="KW-1133">Transmembrane helix</keyword>